<dbReference type="AlphaFoldDB" id="A0A1J6I6F2"/>
<comment type="caution">
    <text evidence="3">The sequence shown here is derived from an EMBL/GenBank/DDBJ whole genome shotgun (WGS) entry which is preliminary data.</text>
</comment>
<feature type="compositionally biased region" description="Polar residues" evidence="2">
    <location>
        <begin position="77"/>
        <end position="91"/>
    </location>
</feature>
<keyword evidence="1" id="KW-0175">Coiled coil</keyword>
<organism evidence="3 4">
    <name type="scientific">Brucella cytisi</name>
    <dbReference type="NCBI Taxonomy" id="407152"/>
    <lineage>
        <taxon>Bacteria</taxon>
        <taxon>Pseudomonadati</taxon>
        <taxon>Pseudomonadota</taxon>
        <taxon>Alphaproteobacteria</taxon>
        <taxon>Hyphomicrobiales</taxon>
        <taxon>Brucellaceae</taxon>
        <taxon>Brucella/Ochrobactrum group</taxon>
        <taxon>Brucella</taxon>
    </lineage>
</organism>
<protein>
    <submittedName>
        <fullName evidence="3">Uncharacterized protein</fullName>
    </submittedName>
</protein>
<evidence type="ECO:0000256" key="1">
    <source>
        <dbReference type="SAM" id="Coils"/>
    </source>
</evidence>
<name>A0A1J6I6F2_9HYPH</name>
<evidence type="ECO:0000313" key="4">
    <source>
        <dbReference type="Proteomes" id="UP000182985"/>
    </source>
</evidence>
<reference evidence="3 4" key="1">
    <citation type="submission" date="2016-10" db="EMBL/GenBank/DDBJ databases">
        <title>The Draft Genome Sequence of the Potato Rhizosphere Bacteria Ochrobactrum sp. IPA7.2.</title>
        <authorList>
            <person name="Gogoleva N.E."/>
            <person name="Khlopko Y.A."/>
            <person name="Burygin G.L."/>
            <person name="Plotnikov A.O."/>
        </authorList>
    </citation>
    <scope>NUCLEOTIDE SEQUENCE [LARGE SCALE GENOMIC DNA]</scope>
    <source>
        <strain evidence="3 4">IPA7.2</strain>
    </source>
</reference>
<dbReference type="EMBL" id="MOEC01000048">
    <property type="protein sequence ID" value="OIS90544.1"/>
    <property type="molecule type" value="Genomic_DNA"/>
</dbReference>
<feature type="region of interest" description="Disordered" evidence="2">
    <location>
        <begin position="37"/>
        <end position="132"/>
    </location>
</feature>
<feature type="coiled-coil region" evidence="1">
    <location>
        <begin position="137"/>
        <end position="164"/>
    </location>
</feature>
<accession>A0A1J6I6F2</accession>
<dbReference type="Proteomes" id="UP000182985">
    <property type="component" value="Unassembled WGS sequence"/>
</dbReference>
<gene>
    <name evidence="3" type="ORF">BLA27_26255</name>
</gene>
<sequence>MKNPNRHVVVEYKNRRSRKATNALWGTMDLKSIASDIESELPPSSDAPAQLDVLTDTASHAVARAPEPELQADTEEVTASGQNVLPGSQNDFPGDQGHTGPDAPERPDEAISPSETTSRKPLTKKRRNRDRAETTIQSDILRELATLEKENAELKQELIISLRAENDQLKLMLLRLAKRRSGR</sequence>
<evidence type="ECO:0000256" key="2">
    <source>
        <dbReference type="SAM" id="MobiDB-lite"/>
    </source>
</evidence>
<proteinExistence type="predicted"/>
<evidence type="ECO:0000313" key="3">
    <source>
        <dbReference type="EMBL" id="OIS90544.1"/>
    </source>
</evidence>
<keyword evidence="4" id="KW-1185">Reference proteome</keyword>